<sequence length="109" mass="12473">MIHYVAPIRHSGVKYQYIGGLKVAPACQGQGVGSTLMKWSTDKADEEAVYSWVSSSMDGHNVYARAGFMEVGRQELRLNDYAQEVRRKVENEDGEEVEQEQDWGVYIWR</sequence>
<keyword evidence="3" id="KW-1185">Reference proteome</keyword>
<accession>A0A9P6UUE7</accession>
<dbReference type="Gene3D" id="3.40.630.30">
    <property type="match status" value="1"/>
</dbReference>
<organism evidence="2 3">
    <name type="scientific">Dissophora globulifera</name>
    <dbReference type="NCBI Taxonomy" id="979702"/>
    <lineage>
        <taxon>Eukaryota</taxon>
        <taxon>Fungi</taxon>
        <taxon>Fungi incertae sedis</taxon>
        <taxon>Mucoromycota</taxon>
        <taxon>Mortierellomycotina</taxon>
        <taxon>Mortierellomycetes</taxon>
        <taxon>Mortierellales</taxon>
        <taxon>Mortierellaceae</taxon>
        <taxon>Dissophora</taxon>
    </lineage>
</organism>
<dbReference type="EMBL" id="JAAAIP010000314">
    <property type="protein sequence ID" value="KAG0319652.1"/>
    <property type="molecule type" value="Genomic_DNA"/>
</dbReference>
<dbReference type="Proteomes" id="UP000738325">
    <property type="component" value="Unassembled WGS sequence"/>
</dbReference>
<gene>
    <name evidence="2" type="ORF">BGZ99_004983</name>
</gene>
<dbReference type="Pfam" id="PF13673">
    <property type="entry name" value="Acetyltransf_10"/>
    <property type="match status" value="1"/>
</dbReference>
<proteinExistence type="predicted"/>
<dbReference type="PANTHER" id="PTHR42791">
    <property type="entry name" value="GNAT FAMILY ACETYLTRANSFERASE"/>
    <property type="match status" value="1"/>
</dbReference>
<protein>
    <recommendedName>
        <fullName evidence="1">N-acetyltransferase domain-containing protein</fullName>
    </recommendedName>
</protein>
<dbReference type="CDD" id="cd04301">
    <property type="entry name" value="NAT_SF"/>
    <property type="match status" value="1"/>
</dbReference>
<dbReference type="InterPro" id="IPR000182">
    <property type="entry name" value="GNAT_dom"/>
</dbReference>
<dbReference type="PROSITE" id="PS51186">
    <property type="entry name" value="GNAT"/>
    <property type="match status" value="1"/>
</dbReference>
<dbReference type="SUPFAM" id="SSF55729">
    <property type="entry name" value="Acyl-CoA N-acyltransferases (Nat)"/>
    <property type="match status" value="1"/>
</dbReference>
<dbReference type="InterPro" id="IPR052523">
    <property type="entry name" value="Trichothecene_AcTrans"/>
</dbReference>
<evidence type="ECO:0000313" key="3">
    <source>
        <dbReference type="Proteomes" id="UP000738325"/>
    </source>
</evidence>
<name>A0A9P6UUE7_9FUNG</name>
<evidence type="ECO:0000313" key="2">
    <source>
        <dbReference type="EMBL" id="KAG0319652.1"/>
    </source>
</evidence>
<evidence type="ECO:0000259" key="1">
    <source>
        <dbReference type="PROSITE" id="PS51186"/>
    </source>
</evidence>
<dbReference type="AlphaFoldDB" id="A0A9P6UUE7"/>
<dbReference type="PANTHER" id="PTHR42791:SF16">
    <property type="entry name" value="N-ACETYLTRANSFERASE DOMAIN-CONTAINING PROTEIN"/>
    <property type="match status" value="1"/>
</dbReference>
<reference evidence="2" key="1">
    <citation type="journal article" date="2020" name="Fungal Divers.">
        <title>Resolving the Mortierellaceae phylogeny through synthesis of multi-gene phylogenetics and phylogenomics.</title>
        <authorList>
            <person name="Vandepol N."/>
            <person name="Liber J."/>
            <person name="Desiro A."/>
            <person name="Na H."/>
            <person name="Kennedy M."/>
            <person name="Barry K."/>
            <person name="Grigoriev I.V."/>
            <person name="Miller A.N."/>
            <person name="O'Donnell K."/>
            <person name="Stajich J.E."/>
            <person name="Bonito G."/>
        </authorList>
    </citation>
    <scope>NUCLEOTIDE SEQUENCE</scope>
    <source>
        <strain evidence="2">REB-010B</strain>
    </source>
</reference>
<dbReference type="GO" id="GO:0016747">
    <property type="term" value="F:acyltransferase activity, transferring groups other than amino-acyl groups"/>
    <property type="evidence" value="ECO:0007669"/>
    <property type="project" value="InterPro"/>
</dbReference>
<dbReference type="OrthoDB" id="410198at2759"/>
<comment type="caution">
    <text evidence="2">The sequence shown here is derived from an EMBL/GenBank/DDBJ whole genome shotgun (WGS) entry which is preliminary data.</text>
</comment>
<feature type="domain" description="N-acetyltransferase" evidence="1">
    <location>
        <begin position="1"/>
        <end position="90"/>
    </location>
</feature>
<dbReference type="InterPro" id="IPR016181">
    <property type="entry name" value="Acyl_CoA_acyltransferase"/>
</dbReference>